<sequence>MLNTVKSDAKFNTYKWANLTSILLLIIGIFTAFTLMSNTEKHNAVLLKNSLTQHLNKVSQEVVERVNKFEYGLQGLRGAINTIGLEHFHYSHNLAYFHSRDYAREFPGARGFGVIKIVPKKDLKTFLQQANLERSQEFNIKQLGVPQDPLFIVQYIEPERPNVESLGLDIGSEESRRFAALSSAIAGSVTLTAPITLVQANNKVNHGFLLLLPIFAPLNSPALAPPEVLGWVYAPLLINEILATLTEQSNGIKLEITDISPTNNVQFFTSVPSTAAPTTTDNQHTHQQQIQIYGRQWQVKFTPSTQWISNLHLADPQRILFITLLATLLLIVVLHSLLRFITRRMDNIRQKISLSSFIDNSSECLIGVDSSFAMLNWNDSAATMFSLSNASYKKPIIHYLSESISPDTLIGYFKKVARGERVTKIELTYQPNNTIESRYLVLDITPLLKDQHFLGASFTINDVSDFKLLQRQLQQHNSELKNQVDENTLEIEQATLFQQNILNSSKVVVIATDATGLISFFSRGAEQSLRFDHDDMVGTHNFTALIENVEILNVAHNDTREPEVILQDSQTIFSFLHQYLQQQDHLLLQCNIKQKYGDYKQVYLHVSAMKLRTLGTTGFVFVVEDLTEKNAILKTLHLISSAVDFSQHILLWVNKDGYIVHSNKHAQQVLGYGSKDIQSKNIDSILVHNSEQTWQDLKLSLLDGNNNEIGYQIHTLNNPSLSVRISASLITIDEVEFTFIEAKHIEEKHYNRPAMNAAAKELSTEHTLPIKPIDQSYTSVTRDDNIAPPNNDHSAGVITSSIEAYCEQQNIDYQGALSRLSHNKTVYQKALELFMEDLSQYTALDILSTNANAEFKMMFHTLKSSSATLGFTALSHFAKKQEAEIKNNENYDLAQGYTALVEQINLVLPIAQSLFNQLQGAVPAASEPTRQQSTAINDEVLLLFTTLQGEIDTFNMNATNTFDNISHILQVIEPNDHELLAHLVKNLKFEQAQEILKNIQPKILQKYHSDSY</sequence>
<keyword evidence="3 5" id="KW-1133">Transmembrane helix</keyword>
<dbReference type="SMART" id="SM00091">
    <property type="entry name" value="PAS"/>
    <property type="match status" value="3"/>
</dbReference>
<dbReference type="InterPro" id="IPR036641">
    <property type="entry name" value="HPT_dom_sf"/>
</dbReference>
<evidence type="ECO:0000259" key="6">
    <source>
        <dbReference type="PROSITE" id="PS50839"/>
    </source>
</evidence>
<evidence type="ECO:0000256" key="1">
    <source>
        <dbReference type="ARBA" id="ARBA00004370"/>
    </source>
</evidence>
<dbReference type="CDD" id="cd00130">
    <property type="entry name" value="PAS"/>
    <property type="match status" value="1"/>
</dbReference>
<dbReference type="Gene3D" id="3.30.450.20">
    <property type="entry name" value="PAS domain"/>
    <property type="match status" value="3"/>
</dbReference>
<feature type="domain" description="CHASE" evidence="6">
    <location>
        <begin position="103"/>
        <end position="247"/>
    </location>
</feature>
<dbReference type="InterPro" id="IPR042240">
    <property type="entry name" value="CHASE_sf"/>
</dbReference>
<feature type="transmembrane region" description="Helical" evidence="5">
    <location>
        <begin position="319"/>
        <end position="341"/>
    </location>
</feature>
<dbReference type="Pfam" id="PF03924">
    <property type="entry name" value="CHASE"/>
    <property type="match status" value="1"/>
</dbReference>
<dbReference type="SMART" id="SM01079">
    <property type="entry name" value="CHASE"/>
    <property type="match status" value="1"/>
</dbReference>
<evidence type="ECO:0000256" key="4">
    <source>
        <dbReference type="ARBA" id="ARBA00023136"/>
    </source>
</evidence>
<dbReference type="SUPFAM" id="SSF47226">
    <property type="entry name" value="Histidine-containing phosphotransfer domain, HPT domain"/>
    <property type="match status" value="1"/>
</dbReference>
<organism evidence="7 8">
    <name type="scientific">Shewanella litoralis</name>
    <dbReference type="NCBI Taxonomy" id="2282700"/>
    <lineage>
        <taxon>Bacteria</taxon>
        <taxon>Pseudomonadati</taxon>
        <taxon>Pseudomonadota</taxon>
        <taxon>Gammaproteobacteria</taxon>
        <taxon>Alteromonadales</taxon>
        <taxon>Shewanellaceae</taxon>
        <taxon>Shewanella</taxon>
    </lineage>
</organism>
<name>A0ABQ2R1K4_9GAMM</name>
<evidence type="ECO:0000313" key="7">
    <source>
        <dbReference type="EMBL" id="GGQ09069.1"/>
    </source>
</evidence>
<dbReference type="Gene3D" id="1.20.120.160">
    <property type="entry name" value="HPT domain"/>
    <property type="match status" value="1"/>
</dbReference>
<dbReference type="Gene3D" id="3.30.450.350">
    <property type="entry name" value="CHASE domain"/>
    <property type="match status" value="1"/>
</dbReference>
<evidence type="ECO:0000256" key="2">
    <source>
        <dbReference type="ARBA" id="ARBA00022692"/>
    </source>
</evidence>
<dbReference type="EMBL" id="BMQX01000003">
    <property type="protein sequence ID" value="GGQ09069.1"/>
    <property type="molecule type" value="Genomic_DNA"/>
</dbReference>
<dbReference type="InterPro" id="IPR035965">
    <property type="entry name" value="PAS-like_dom_sf"/>
</dbReference>
<keyword evidence="8" id="KW-1185">Reference proteome</keyword>
<keyword evidence="2 5" id="KW-0812">Transmembrane</keyword>
<evidence type="ECO:0000256" key="3">
    <source>
        <dbReference type="ARBA" id="ARBA00022989"/>
    </source>
</evidence>
<dbReference type="InterPro" id="IPR000014">
    <property type="entry name" value="PAS"/>
</dbReference>
<evidence type="ECO:0000256" key="5">
    <source>
        <dbReference type="SAM" id="Phobius"/>
    </source>
</evidence>
<reference evidence="8" key="1">
    <citation type="journal article" date="2019" name="Int. J. Syst. Evol. Microbiol.">
        <title>The Global Catalogue of Microorganisms (GCM) 10K type strain sequencing project: providing services to taxonomists for standard genome sequencing and annotation.</title>
        <authorList>
            <consortium name="The Broad Institute Genomics Platform"/>
            <consortium name="The Broad Institute Genome Sequencing Center for Infectious Disease"/>
            <person name="Wu L."/>
            <person name="Ma J."/>
        </authorList>
    </citation>
    <scope>NUCLEOTIDE SEQUENCE [LARGE SCALE GENOMIC DNA]</scope>
    <source>
        <strain evidence="8">JCM 32306</strain>
    </source>
</reference>
<dbReference type="Proteomes" id="UP000619118">
    <property type="component" value="Unassembled WGS sequence"/>
</dbReference>
<dbReference type="RefSeq" id="WP_160052710.1">
    <property type="nucleotide sequence ID" value="NZ_BMQX01000003.1"/>
</dbReference>
<accession>A0ABQ2R1K4</accession>
<feature type="transmembrane region" description="Helical" evidence="5">
    <location>
        <begin position="16"/>
        <end position="36"/>
    </location>
</feature>
<dbReference type="SUPFAM" id="SSF55785">
    <property type="entry name" value="PYP-like sensor domain (PAS domain)"/>
    <property type="match status" value="3"/>
</dbReference>
<keyword evidence="4 5" id="KW-0472">Membrane</keyword>
<dbReference type="InterPro" id="IPR006189">
    <property type="entry name" value="CHASE_dom"/>
</dbReference>
<proteinExistence type="predicted"/>
<evidence type="ECO:0000313" key="8">
    <source>
        <dbReference type="Proteomes" id="UP000619118"/>
    </source>
</evidence>
<gene>
    <name evidence="7" type="ORF">GCM10009411_07370</name>
</gene>
<protein>
    <recommendedName>
        <fullName evidence="6">CHASE domain-containing protein</fullName>
    </recommendedName>
</protein>
<dbReference type="Pfam" id="PF13426">
    <property type="entry name" value="PAS_9"/>
    <property type="match status" value="1"/>
</dbReference>
<comment type="caution">
    <text evidence="7">The sequence shown here is derived from an EMBL/GenBank/DDBJ whole genome shotgun (WGS) entry which is preliminary data.</text>
</comment>
<comment type="subcellular location">
    <subcellularLocation>
        <location evidence="1">Membrane</location>
    </subcellularLocation>
</comment>
<dbReference type="PROSITE" id="PS50839">
    <property type="entry name" value="CHASE"/>
    <property type="match status" value="1"/>
</dbReference>